<sequence length="229" mass="24717">MAAAIVVFAVWRCERFSGAATDASAEASHGTAMAPTPTRSSLNVAATPAPAAEPGPQERALDLAALRKALAGRPDAEAEEHRIVAFARFRDLVTAYGNGREQMPAAERMRLARQILSELPEHVARNEIVPVQAQAMTAALLTDAEPDPLTRSADLAASRRQWDAYANQTVGPSPAQDPRYQAYAQQSRAIFQEVQAAMPDSAEQQVVIAQRLQALRVQLFDHASSPDTH</sequence>
<evidence type="ECO:0000256" key="2">
    <source>
        <dbReference type="SAM" id="MobiDB-lite"/>
    </source>
</evidence>
<reference evidence="3 4" key="1">
    <citation type="submission" date="2018-08" db="EMBL/GenBank/DDBJ databases">
        <title>Paraburkholderia sp. DHOM06 isolated from forest soil.</title>
        <authorList>
            <person name="Gao Z.-H."/>
            <person name="Qiu L.-H."/>
        </authorList>
    </citation>
    <scope>NUCLEOTIDE SEQUENCE [LARGE SCALE GENOMIC DNA]</scope>
    <source>
        <strain evidence="3 4">DHOM06</strain>
    </source>
</reference>
<dbReference type="Proteomes" id="UP000256838">
    <property type="component" value="Unassembled WGS sequence"/>
</dbReference>
<dbReference type="EMBL" id="QRGA01000022">
    <property type="protein sequence ID" value="RDU95150.1"/>
    <property type="molecule type" value="Genomic_DNA"/>
</dbReference>
<evidence type="ECO:0000313" key="4">
    <source>
        <dbReference type="Proteomes" id="UP000256838"/>
    </source>
</evidence>
<proteinExistence type="predicted"/>
<evidence type="ECO:0000313" key="3">
    <source>
        <dbReference type="EMBL" id="RDU95150.1"/>
    </source>
</evidence>
<accession>A0A3D8JQH1</accession>
<gene>
    <name evidence="3" type="primary">plcR</name>
    <name evidence="3" type="ORF">DWV00_30260</name>
</gene>
<evidence type="ECO:0000256" key="1">
    <source>
        <dbReference type="NCBIfam" id="TIGR03398"/>
    </source>
</evidence>
<name>A0A3D8JQH1_9BURK</name>
<feature type="compositionally biased region" description="Low complexity" evidence="2">
    <location>
        <begin position="45"/>
        <end position="55"/>
    </location>
</feature>
<keyword evidence="4" id="KW-1185">Reference proteome</keyword>
<dbReference type="OrthoDB" id="9030356at2"/>
<protein>
    <recommendedName>
        <fullName evidence="1">Phospholipase C accessory protein PlcR</fullName>
    </recommendedName>
</protein>
<dbReference type="NCBIfam" id="TIGR03398">
    <property type="entry name" value="plc_access_R"/>
    <property type="match status" value="1"/>
</dbReference>
<dbReference type="AlphaFoldDB" id="A0A3D8JQH1"/>
<organism evidence="3 4">
    <name type="scientific">Trinickia dinghuensis</name>
    <dbReference type="NCBI Taxonomy" id="2291023"/>
    <lineage>
        <taxon>Bacteria</taxon>
        <taxon>Pseudomonadati</taxon>
        <taxon>Pseudomonadota</taxon>
        <taxon>Betaproteobacteria</taxon>
        <taxon>Burkholderiales</taxon>
        <taxon>Burkholderiaceae</taxon>
        <taxon>Trinickia</taxon>
    </lineage>
</organism>
<comment type="caution">
    <text evidence="3">The sequence shown here is derived from an EMBL/GenBank/DDBJ whole genome shotgun (WGS) entry which is preliminary data.</text>
</comment>
<feature type="region of interest" description="Disordered" evidence="2">
    <location>
        <begin position="21"/>
        <end position="56"/>
    </location>
</feature>
<dbReference type="InterPro" id="IPR017769">
    <property type="entry name" value="PLipase_C_acessory_PlcR"/>
</dbReference>